<keyword evidence="3" id="KW-1185">Reference proteome</keyword>
<dbReference type="Proteomes" id="UP000323720">
    <property type="component" value="Unassembled WGS sequence"/>
</dbReference>
<dbReference type="EMBL" id="VSKK01000002">
    <property type="protein sequence ID" value="TYB77013.1"/>
    <property type="molecule type" value="Genomic_DNA"/>
</dbReference>
<comment type="caution">
    <text evidence="2">The sequence shown here is derived from an EMBL/GenBank/DDBJ whole genome shotgun (WGS) entry which is preliminary data.</text>
</comment>
<dbReference type="SUPFAM" id="SSF54001">
    <property type="entry name" value="Cysteine proteinases"/>
    <property type="match status" value="1"/>
</dbReference>
<feature type="domain" description="Transglutaminase-like" evidence="1">
    <location>
        <begin position="98"/>
        <end position="161"/>
    </location>
</feature>
<proteinExistence type="predicted"/>
<dbReference type="InterPro" id="IPR002931">
    <property type="entry name" value="Transglutaminase-like"/>
</dbReference>
<dbReference type="OrthoDB" id="1133974at2"/>
<dbReference type="Pfam" id="PF01841">
    <property type="entry name" value="Transglut_core"/>
    <property type="match status" value="1"/>
</dbReference>
<evidence type="ECO:0000259" key="1">
    <source>
        <dbReference type="SMART" id="SM00460"/>
    </source>
</evidence>
<dbReference type="Gene3D" id="3.10.620.30">
    <property type="match status" value="1"/>
</dbReference>
<dbReference type="SMART" id="SM00460">
    <property type="entry name" value="TGc"/>
    <property type="match status" value="1"/>
</dbReference>
<organism evidence="2 3">
    <name type="scientific">Bizionia myxarmorum</name>
    <dbReference type="NCBI Taxonomy" id="291186"/>
    <lineage>
        <taxon>Bacteria</taxon>
        <taxon>Pseudomonadati</taxon>
        <taxon>Bacteroidota</taxon>
        <taxon>Flavobacteriia</taxon>
        <taxon>Flavobacteriales</taxon>
        <taxon>Flavobacteriaceae</taxon>
        <taxon>Bizionia</taxon>
    </lineage>
</organism>
<gene>
    <name evidence="2" type="ORF">ES674_09935</name>
</gene>
<accession>A0A5D0R6F2</accession>
<sequence length="267" mass="30571">MFKKLHWTLKRHPFLYMSRFRLLSKNSNAADISDCSYNTLNSKADIPALFYSINERIFPNGKPDTSLKLVKQLVTWLLAHSKVGPGLSGPSEQALDTLLHGSGGVCSDMAQIFNNFCVINDIPVREWGTTSAPFNRANGGHSFNEVYINSIDKWILVDASLGVLFFKKNNEPLSVLELYKSIRAGQAVQYDSFIADLDIPLKQVHKNYLSADITPFLICNYQNTIYDRYLKYGRPHVPVFIIHFLVYLRGKSYHYKFPIDDYRKIFS</sequence>
<evidence type="ECO:0000313" key="3">
    <source>
        <dbReference type="Proteomes" id="UP000323720"/>
    </source>
</evidence>
<name>A0A5D0R6F2_9FLAO</name>
<protein>
    <submittedName>
        <fullName evidence="2">Transglutaminase domain-containing protein</fullName>
    </submittedName>
</protein>
<dbReference type="InterPro" id="IPR038765">
    <property type="entry name" value="Papain-like_cys_pep_sf"/>
</dbReference>
<reference evidence="2 3" key="1">
    <citation type="submission" date="2019-08" db="EMBL/GenBank/DDBJ databases">
        <title>Genomes of Antarctic Bizionia species.</title>
        <authorList>
            <person name="Bowman J.P."/>
        </authorList>
    </citation>
    <scope>NUCLEOTIDE SEQUENCE [LARGE SCALE GENOMIC DNA]</scope>
    <source>
        <strain evidence="2 3">ADA-4</strain>
    </source>
</reference>
<dbReference type="AlphaFoldDB" id="A0A5D0R6F2"/>
<evidence type="ECO:0000313" key="2">
    <source>
        <dbReference type="EMBL" id="TYB77013.1"/>
    </source>
</evidence>